<dbReference type="InterPro" id="IPR001909">
    <property type="entry name" value="KRAB"/>
</dbReference>
<dbReference type="InterPro" id="IPR050169">
    <property type="entry name" value="Krueppel_C2H2_ZnF"/>
</dbReference>
<proteinExistence type="predicted"/>
<dbReference type="Ensembl" id="ENSMMST00000004116.1">
    <property type="protein sequence ID" value="ENSMMSP00000003787.1"/>
    <property type="gene ID" value="ENSMMSG00000002856.1"/>
</dbReference>
<reference evidence="2" key="2">
    <citation type="submission" date="2025-09" db="UniProtKB">
        <authorList>
            <consortium name="Ensembl"/>
        </authorList>
    </citation>
    <scope>IDENTIFICATION</scope>
</reference>
<accession>A0A8C6CPA3</accession>
<dbReference type="InterPro" id="IPR036051">
    <property type="entry name" value="KRAB_dom_sf"/>
</dbReference>
<name>A0A8C6CPA3_MOSMO</name>
<keyword evidence="3" id="KW-1185">Reference proteome</keyword>
<protein>
    <recommendedName>
        <fullName evidence="1">KRAB domain-containing protein</fullName>
    </recommendedName>
</protein>
<dbReference type="PROSITE" id="PS50805">
    <property type="entry name" value="KRAB"/>
    <property type="match status" value="1"/>
</dbReference>
<reference evidence="2" key="1">
    <citation type="submission" date="2025-08" db="UniProtKB">
        <authorList>
            <consortium name="Ensembl"/>
        </authorList>
    </citation>
    <scope>IDENTIFICATION</scope>
</reference>
<dbReference type="GeneTree" id="ENSGT00940000163107"/>
<evidence type="ECO:0000313" key="3">
    <source>
        <dbReference type="Proteomes" id="UP000694544"/>
    </source>
</evidence>
<dbReference type="AlphaFoldDB" id="A0A8C6CPA3"/>
<dbReference type="Pfam" id="PF01352">
    <property type="entry name" value="KRAB"/>
    <property type="match status" value="1"/>
</dbReference>
<dbReference type="PANTHER" id="PTHR23232:SF131">
    <property type="entry name" value="KRAB DOMAIN-CONTAINING PROTEIN"/>
    <property type="match status" value="1"/>
</dbReference>
<dbReference type="CDD" id="cd07765">
    <property type="entry name" value="KRAB_A-box"/>
    <property type="match status" value="1"/>
</dbReference>
<organism evidence="2 3">
    <name type="scientific">Moschus moschiferus</name>
    <name type="common">Siberian musk deer</name>
    <name type="synonym">Moschus sibiricus</name>
    <dbReference type="NCBI Taxonomy" id="68415"/>
    <lineage>
        <taxon>Eukaryota</taxon>
        <taxon>Metazoa</taxon>
        <taxon>Chordata</taxon>
        <taxon>Craniata</taxon>
        <taxon>Vertebrata</taxon>
        <taxon>Euteleostomi</taxon>
        <taxon>Mammalia</taxon>
        <taxon>Eutheria</taxon>
        <taxon>Laurasiatheria</taxon>
        <taxon>Artiodactyla</taxon>
        <taxon>Ruminantia</taxon>
        <taxon>Pecora</taxon>
        <taxon>Moschidae</taxon>
        <taxon>Moschus</taxon>
    </lineage>
</organism>
<feature type="domain" description="KRAB" evidence="1">
    <location>
        <begin position="33"/>
        <end position="104"/>
    </location>
</feature>
<dbReference type="SUPFAM" id="SSF109640">
    <property type="entry name" value="KRAB domain (Kruppel-associated box)"/>
    <property type="match status" value="1"/>
</dbReference>
<dbReference type="PANTHER" id="PTHR23232">
    <property type="entry name" value="KRAB DOMAIN C2H2 ZINC FINGER"/>
    <property type="match status" value="1"/>
</dbReference>
<dbReference type="SMART" id="SM00349">
    <property type="entry name" value="KRAB"/>
    <property type="match status" value="1"/>
</dbReference>
<dbReference type="Proteomes" id="UP000694544">
    <property type="component" value="Unplaced"/>
</dbReference>
<dbReference type="Gene3D" id="6.10.140.140">
    <property type="match status" value="1"/>
</dbReference>
<sequence>MLKIIKTTNFLVLFPQSPSADHVTLNKTVLLQGSFEDVTVDLIREEWQHLDPEQRYLYQDVTLEYYNHLCTVGNQVPKPEVIFKMEQGEGPWTLEEETPHHSCSVV</sequence>
<dbReference type="GO" id="GO:0006355">
    <property type="term" value="P:regulation of DNA-templated transcription"/>
    <property type="evidence" value="ECO:0007669"/>
    <property type="project" value="InterPro"/>
</dbReference>
<evidence type="ECO:0000313" key="2">
    <source>
        <dbReference type="Ensembl" id="ENSMMSP00000003787.1"/>
    </source>
</evidence>
<evidence type="ECO:0000259" key="1">
    <source>
        <dbReference type="PROSITE" id="PS50805"/>
    </source>
</evidence>